<dbReference type="NCBIfam" id="NF001379">
    <property type="entry name" value="PRK00279.1-1"/>
    <property type="match status" value="1"/>
</dbReference>
<feature type="binding site" evidence="5">
    <location>
        <begin position="85"/>
        <end position="88"/>
    </location>
    <ligand>
        <name>AMP</name>
        <dbReference type="ChEBI" id="CHEBI:456215"/>
    </ligand>
</feature>
<dbReference type="SUPFAM" id="SSF52540">
    <property type="entry name" value="P-loop containing nucleoside triphosphate hydrolases"/>
    <property type="match status" value="1"/>
</dbReference>
<dbReference type="UniPathway" id="UPA00588">
    <property type="reaction ID" value="UER00649"/>
</dbReference>
<dbReference type="GO" id="GO:0005737">
    <property type="term" value="C:cytoplasm"/>
    <property type="evidence" value="ECO:0007669"/>
    <property type="project" value="UniProtKB-SubCell"/>
</dbReference>
<dbReference type="Pfam" id="PF00406">
    <property type="entry name" value="ADK"/>
    <property type="match status" value="1"/>
</dbReference>
<keyword evidence="2 5" id="KW-0545">Nucleotide biosynthesis</keyword>
<comment type="function">
    <text evidence="5">Catalyzes the reversible transfer of the terminal phosphate group between ATP and AMP. Plays an important role in cellular energy homeostasis and in adenine nucleotide metabolism.</text>
</comment>
<keyword evidence="3 5" id="KW-0547">Nucleotide-binding</keyword>
<feature type="binding site" evidence="5">
    <location>
        <position position="156"/>
    </location>
    <ligand>
        <name>AMP</name>
        <dbReference type="ChEBI" id="CHEBI:456215"/>
    </ligand>
</feature>
<dbReference type="NCBIfam" id="TIGR01351">
    <property type="entry name" value="adk"/>
    <property type="match status" value="1"/>
</dbReference>
<feature type="domain" description="Adenylate kinase active site lid" evidence="8">
    <location>
        <begin position="123"/>
        <end position="158"/>
    </location>
</feature>
<gene>
    <name evidence="5" type="primary">adk</name>
    <name evidence="9" type="ORF">D9V69_02420</name>
</gene>
<dbReference type="EMBL" id="CP034873">
    <property type="protein sequence ID" value="QCI21765.1"/>
    <property type="molecule type" value="Genomic_DNA"/>
</dbReference>
<dbReference type="PROSITE" id="PS00113">
    <property type="entry name" value="ADENYLATE_KINASE"/>
    <property type="match status" value="1"/>
</dbReference>
<dbReference type="FunFam" id="3.40.50.300:FF:000106">
    <property type="entry name" value="Adenylate kinase mitochondrial"/>
    <property type="match status" value="1"/>
</dbReference>
<feature type="binding site" evidence="5">
    <location>
        <begin position="57"/>
        <end position="59"/>
    </location>
    <ligand>
        <name>AMP</name>
        <dbReference type="ChEBI" id="CHEBI:456215"/>
    </ligand>
</feature>
<evidence type="ECO:0000256" key="2">
    <source>
        <dbReference type="ARBA" id="ARBA00022727"/>
    </source>
</evidence>
<evidence type="ECO:0000256" key="4">
    <source>
        <dbReference type="ARBA" id="ARBA00022777"/>
    </source>
</evidence>
<dbReference type="CDD" id="cd01428">
    <property type="entry name" value="ADK"/>
    <property type="match status" value="1"/>
</dbReference>
<sequence>MRIILLGAPGTGKGTQAKFITEKYYIPQISIGDILRRKMNLENNVKKNIQDRMESGKLVSDIVVCNLIQDRIQHEDCKNGFLLDGFPRTIPQAHYLYENKTMIDYVLDFIMPYEDILERISGRRIHMKSGRVYHIKFNPPKNKNKDDITGEPLSIRKDDRKEILTTRLKEYTKQIKPLKQYYLKQSLKKTLKYFQINAKASMIDIQESIKNVLKD</sequence>
<reference evidence="9 10" key="2">
    <citation type="submission" date="2019-05" db="EMBL/GenBank/DDBJ databases">
        <title>Genome evolution of the obligate endosymbiont Buchnera aphidicola.</title>
        <authorList>
            <person name="Moran N.A."/>
        </authorList>
    </citation>
    <scope>NUCLEOTIDE SEQUENCE [LARGE SCALE GENOMIC DNA]</scope>
    <source>
        <strain evidence="9 10">Hta</strain>
    </source>
</reference>
<dbReference type="GO" id="GO:0004017">
    <property type="term" value="F:AMP kinase activity"/>
    <property type="evidence" value="ECO:0007669"/>
    <property type="project" value="UniProtKB-UniRule"/>
</dbReference>
<feature type="binding site" evidence="5">
    <location>
        <position position="36"/>
    </location>
    <ligand>
        <name>AMP</name>
        <dbReference type="ChEBI" id="CHEBI:456215"/>
    </ligand>
</feature>
<dbReference type="GO" id="GO:0044209">
    <property type="term" value="P:AMP salvage"/>
    <property type="evidence" value="ECO:0007669"/>
    <property type="project" value="UniProtKB-UniRule"/>
</dbReference>
<keyword evidence="5" id="KW-0963">Cytoplasm</keyword>
<evidence type="ECO:0000256" key="1">
    <source>
        <dbReference type="ARBA" id="ARBA00022679"/>
    </source>
</evidence>
<reference evidence="9 10" key="1">
    <citation type="submission" date="2018-12" db="EMBL/GenBank/DDBJ databases">
        <authorList>
            <person name="Chong R.A."/>
        </authorList>
    </citation>
    <scope>NUCLEOTIDE SEQUENCE [LARGE SCALE GENOMIC DNA]</scope>
    <source>
        <strain evidence="9 10">Hta</strain>
    </source>
</reference>
<comment type="subunit">
    <text evidence="5 7">Monomer.</text>
</comment>
<dbReference type="Gene3D" id="3.40.50.300">
    <property type="entry name" value="P-loop containing nucleotide triphosphate hydrolases"/>
    <property type="match status" value="1"/>
</dbReference>
<feature type="region of interest" description="NMP" evidence="5">
    <location>
        <begin position="30"/>
        <end position="59"/>
    </location>
</feature>
<dbReference type="InterPro" id="IPR007862">
    <property type="entry name" value="Adenylate_kinase_lid-dom"/>
</dbReference>
<dbReference type="OrthoDB" id="9805030at2"/>
<evidence type="ECO:0000256" key="7">
    <source>
        <dbReference type="RuleBase" id="RU003331"/>
    </source>
</evidence>
<evidence type="ECO:0000256" key="3">
    <source>
        <dbReference type="ARBA" id="ARBA00022741"/>
    </source>
</evidence>
<comment type="domain">
    <text evidence="5">Consists of three domains, a large central CORE domain and two small peripheral domains, NMPbind and LID, which undergo movements during catalysis. The LID domain closes over the site of phosphoryl transfer upon ATP binding. Assembling and dissambling the active center during each catalytic cycle provides an effective means to prevent ATP hydrolysis.</text>
</comment>
<dbReference type="RefSeq" id="WP_158356735.1">
    <property type="nucleotide sequence ID" value="NZ_CP034873.1"/>
</dbReference>
<organism evidence="9 10">
    <name type="scientific">Buchnera aphidicola</name>
    <name type="common">Hyadaphis tataricae</name>
    <dbReference type="NCBI Taxonomy" id="1241859"/>
    <lineage>
        <taxon>Bacteria</taxon>
        <taxon>Pseudomonadati</taxon>
        <taxon>Pseudomonadota</taxon>
        <taxon>Gammaproteobacteria</taxon>
        <taxon>Enterobacterales</taxon>
        <taxon>Erwiniaceae</taxon>
        <taxon>Buchnera</taxon>
    </lineage>
</organism>
<keyword evidence="1 5" id="KW-0808">Transferase</keyword>
<feature type="region of interest" description="LID" evidence="5">
    <location>
        <begin position="122"/>
        <end position="159"/>
    </location>
</feature>
<feature type="binding site" evidence="5">
    <location>
        <position position="92"/>
    </location>
    <ligand>
        <name>AMP</name>
        <dbReference type="ChEBI" id="CHEBI:456215"/>
    </ligand>
</feature>
<comment type="caution">
    <text evidence="5">Lacks conserved residue(s) required for the propagation of feature annotation.</text>
</comment>
<keyword evidence="4 5" id="KW-0418">Kinase</keyword>
<dbReference type="HAMAP" id="MF_00235">
    <property type="entry name" value="Adenylate_kinase_Adk"/>
    <property type="match status" value="1"/>
</dbReference>
<evidence type="ECO:0000313" key="9">
    <source>
        <dbReference type="EMBL" id="QCI21765.1"/>
    </source>
</evidence>
<feature type="binding site" evidence="5">
    <location>
        <begin position="10"/>
        <end position="15"/>
    </location>
    <ligand>
        <name>ATP</name>
        <dbReference type="ChEBI" id="CHEBI:30616"/>
    </ligand>
</feature>
<evidence type="ECO:0000259" key="8">
    <source>
        <dbReference type="Pfam" id="PF05191"/>
    </source>
</evidence>
<protein>
    <recommendedName>
        <fullName evidence="5 7">Adenylate kinase</fullName>
        <shortName evidence="5">AK</shortName>
        <ecNumber evidence="5 7">2.7.4.3</ecNumber>
    </recommendedName>
    <alternativeName>
        <fullName evidence="5">ATP-AMP transphosphorylase</fullName>
    </alternativeName>
    <alternativeName>
        <fullName evidence="5">ATP:AMP phosphotransferase</fullName>
    </alternativeName>
    <alternativeName>
        <fullName evidence="5">Adenylate monophosphate kinase</fullName>
    </alternativeName>
</protein>
<dbReference type="GO" id="GO:0005524">
    <property type="term" value="F:ATP binding"/>
    <property type="evidence" value="ECO:0007669"/>
    <property type="project" value="UniProtKB-UniRule"/>
</dbReference>
<proteinExistence type="inferred from homology"/>
<accession>A0A4D6YBB3</accession>
<dbReference type="Pfam" id="PF05191">
    <property type="entry name" value="ADK_lid"/>
    <property type="match status" value="1"/>
</dbReference>
<feature type="binding site" evidence="5">
    <location>
        <begin position="132"/>
        <end position="133"/>
    </location>
    <ligand>
        <name>ATP</name>
        <dbReference type="ChEBI" id="CHEBI:30616"/>
    </ligand>
</feature>
<dbReference type="InterPro" id="IPR006259">
    <property type="entry name" value="Adenyl_kin_sub"/>
</dbReference>
<dbReference type="PANTHER" id="PTHR23359">
    <property type="entry name" value="NUCLEOTIDE KINASE"/>
    <property type="match status" value="1"/>
</dbReference>
<dbReference type="EC" id="2.7.4.3" evidence="5 7"/>
<feature type="binding site" evidence="5">
    <location>
        <position position="123"/>
    </location>
    <ligand>
        <name>ATP</name>
        <dbReference type="ChEBI" id="CHEBI:30616"/>
    </ligand>
</feature>
<comment type="catalytic activity">
    <reaction evidence="5 7">
        <text>AMP + ATP = 2 ADP</text>
        <dbReference type="Rhea" id="RHEA:12973"/>
        <dbReference type="ChEBI" id="CHEBI:30616"/>
        <dbReference type="ChEBI" id="CHEBI:456215"/>
        <dbReference type="ChEBI" id="CHEBI:456216"/>
        <dbReference type="EC" id="2.7.4.3"/>
    </reaction>
</comment>
<dbReference type="Proteomes" id="UP000298773">
    <property type="component" value="Chromosome"/>
</dbReference>
<comment type="subcellular location">
    <subcellularLocation>
        <location evidence="5 7">Cytoplasm</location>
    </subcellularLocation>
</comment>
<comment type="similarity">
    <text evidence="5 6">Belongs to the adenylate kinase family.</text>
</comment>
<dbReference type="InterPro" id="IPR033690">
    <property type="entry name" value="Adenylat_kinase_CS"/>
</dbReference>
<evidence type="ECO:0000256" key="6">
    <source>
        <dbReference type="RuleBase" id="RU003330"/>
    </source>
</evidence>
<evidence type="ECO:0000313" key="10">
    <source>
        <dbReference type="Proteomes" id="UP000298773"/>
    </source>
</evidence>
<evidence type="ECO:0000256" key="5">
    <source>
        <dbReference type="HAMAP-Rule" id="MF_00235"/>
    </source>
</evidence>
<dbReference type="PRINTS" id="PR00094">
    <property type="entry name" value="ADENYLTKNASE"/>
</dbReference>
<name>A0A4D6YBB3_9GAMM</name>
<feature type="binding site" evidence="5">
    <location>
        <position position="200"/>
    </location>
    <ligand>
        <name>ATP</name>
        <dbReference type="ChEBI" id="CHEBI:30616"/>
    </ligand>
</feature>
<keyword evidence="5 7" id="KW-0067">ATP-binding</keyword>
<comment type="pathway">
    <text evidence="5">Purine metabolism; AMP biosynthesis via salvage pathway; AMP from ADP: step 1/1.</text>
</comment>
<dbReference type="InterPro" id="IPR027417">
    <property type="entry name" value="P-loop_NTPase"/>
</dbReference>
<dbReference type="AlphaFoldDB" id="A0A4D6YBB3"/>
<dbReference type="InterPro" id="IPR000850">
    <property type="entry name" value="Adenylat/UMP-CMP_kin"/>
</dbReference>
<feature type="binding site" evidence="5">
    <location>
        <position position="167"/>
    </location>
    <ligand>
        <name>AMP</name>
        <dbReference type="ChEBI" id="CHEBI:456215"/>
    </ligand>
</feature>